<keyword evidence="1" id="KW-0472">Membrane</keyword>
<feature type="transmembrane region" description="Helical" evidence="1">
    <location>
        <begin position="309"/>
        <end position="327"/>
    </location>
</feature>
<dbReference type="Proteomes" id="UP000567246">
    <property type="component" value="Unassembled WGS sequence"/>
</dbReference>
<feature type="transmembrane region" description="Helical" evidence="1">
    <location>
        <begin position="66"/>
        <end position="84"/>
    </location>
</feature>
<feature type="transmembrane region" description="Helical" evidence="1">
    <location>
        <begin position="162"/>
        <end position="183"/>
    </location>
</feature>
<feature type="transmembrane region" description="Helical" evidence="1">
    <location>
        <begin position="426"/>
        <end position="446"/>
    </location>
</feature>
<feature type="transmembrane region" description="Helical" evidence="1">
    <location>
        <begin position="132"/>
        <end position="150"/>
    </location>
</feature>
<dbReference type="GO" id="GO:0015501">
    <property type="term" value="F:glutamate:sodium symporter activity"/>
    <property type="evidence" value="ECO:0007669"/>
    <property type="project" value="InterPro"/>
</dbReference>
<dbReference type="GO" id="GO:0016020">
    <property type="term" value="C:membrane"/>
    <property type="evidence" value="ECO:0007669"/>
    <property type="project" value="InterPro"/>
</dbReference>
<evidence type="ECO:0000313" key="2">
    <source>
        <dbReference type="EMBL" id="MBB5847813.1"/>
    </source>
</evidence>
<keyword evidence="1" id="KW-1133">Transmembrane helix</keyword>
<dbReference type="EMBL" id="JACHMW010000001">
    <property type="protein sequence ID" value="MBB5847813.1"/>
    <property type="molecule type" value="Genomic_DNA"/>
</dbReference>
<evidence type="ECO:0000256" key="1">
    <source>
        <dbReference type="SAM" id="Phobius"/>
    </source>
</evidence>
<protein>
    <submittedName>
        <fullName evidence="2">ESS family glutamate:Na+ symporter</fullName>
    </submittedName>
</protein>
<feature type="transmembrane region" description="Helical" evidence="1">
    <location>
        <begin position="104"/>
        <end position="126"/>
    </location>
</feature>
<dbReference type="PANTHER" id="PTHR36178:SF1">
    <property type="entry name" value="SODIUM_GLUTAMATE SYMPORTER"/>
    <property type="match status" value="1"/>
</dbReference>
<evidence type="ECO:0000313" key="3">
    <source>
        <dbReference type="Proteomes" id="UP000567246"/>
    </source>
</evidence>
<name>A0A7W9MZL6_9MICC</name>
<feature type="transmembrane region" description="Helical" evidence="1">
    <location>
        <begin position="334"/>
        <end position="354"/>
    </location>
</feature>
<feature type="transmembrane region" description="Helical" evidence="1">
    <location>
        <begin position="398"/>
        <end position="420"/>
    </location>
</feature>
<keyword evidence="3" id="KW-1185">Reference proteome</keyword>
<organism evidence="2 3">
    <name type="scientific">Micrococcus endophyticus</name>
    <dbReference type="NCBI Taxonomy" id="455343"/>
    <lineage>
        <taxon>Bacteria</taxon>
        <taxon>Bacillati</taxon>
        <taxon>Actinomycetota</taxon>
        <taxon>Actinomycetes</taxon>
        <taxon>Micrococcales</taxon>
        <taxon>Micrococcaceae</taxon>
        <taxon>Micrococcus</taxon>
    </lineage>
</organism>
<proteinExistence type="predicted"/>
<feature type="transmembrane region" description="Helical" evidence="1">
    <location>
        <begin position="234"/>
        <end position="258"/>
    </location>
</feature>
<reference evidence="2 3" key="1">
    <citation type="submission" date="2020-08" db="EMBL/GenBank/DDBJ databases">
        <title>Sequencing the genomes of 1000 actinobacteria strains.</title>
        <authorList>
            <person name="Klenk H.-P."/>
        </authorList>
    </citation>
    <scope>NUCLEOTIDE SEQUENCE [LARGE SCALE GENOMIC DNA]</scope>
    <source>
        <strain evidence="2 3">DSM 17945</strain>
    </source>
</reference>
<dbReference type="GO" id="GO:0015813">
    <property type="term" value="P:L-glutamate transmembrane transport"/>
    <property type="evidence" value="ECO:0007669"/>
    <property type="project" value="InterPro"/>
</dbReference>
<comment type="caution">
    <text evidence="2">The sequence shown here is derived from an EMBL/GenBank/DDBJ whole genome shotgun (WGS) entry which is preliminary data.</text>
</comment>
<dbReference type="AlphaFoldDB" id="A0A7W9MZL6"/>
<gene>
    <name evidence="2" type="ORF">HDA33_000377</name>
</gene>
<feature type="transmembrane region" description="Helical" evidence="1">
    <location>
        <begin position="39"/>
        <end position="60"/>
    </location>
</feature>
<feature type="transmembrane region" description="Helical" evidence="1">
    <location>
        <begin position="366"/>
        <end position="386"/>
    </location>
</feature>
<dbReference type="InterPro" id="IPR004445">
    <property type="entry name" value="GltS"/>
</dbReference>
<dbReference type="PANTHER" id="PTHR36178">
    <property type="entry name" value="SLR0625 PROTEIN"/>
    <property type="match status" value="1"/>
</dbReference>
<keyword evidence="1" id="KW-0812">Transmembrane</keyword>
<feature type="transmembrane region" description="Helical" evidence="1">
    <location>
        <begin position="6"/>
        <end position="27"/>
    </location>
</feature>
<sequence length="466" mass="48366">MQEQFTAWSVLVDAGLIGALLAVGTLARAVIKPLQTLMIPASVIAGILGLVLGPNVLGWLPFSTQLGTYGSILIVIVFVCIALTDDFDVRKIGRPVGSFASYGVLIYASQVAIGALVALLVLQPLFSTPDSFAALLFAGWAGGFGSAAAVGQAYAANGDMTVTSLAYTSATVGMIVGVVGGIIQAKIGAKRGHAKEFAGLTSIPDELRTGVLDQVQERPVIGRHTFSAASVESLAFQVGVVAMIAAAAHGVVTWITAVWPNIVGEDGPKLIIPAFAVAFILGLIGRVVFQATKTAKFLDPGSLNSVSGTATDILIVCGIASIAPTVVVDYWQPLLVLFVIGLALALFLGLVVAPRVMTDAWFEKQLFTWGWATGAVATGVAMLRIVDPKLKSGTMEQFGVAYIPVVPVEIAAVSFVPLLLIAGLSWAVVGIWGAIAIAAILAAIWLRRTDPGVRSPAQQAVRAASR</sequence>
<accession>A0A7W9MZL6</accession>
<feature type="transmembrane region" description="Helical" evidence="1">
    <location>
        <begin position="270"/>
        <end position="289"/>
    </location>
</feature>
<dbReference type="RefSeq" id="WP_017488800.1">
    <property type="nucleotide sequence ID" value="NZ_BAABAG010000010.1"/>
</dbReference>